<evidence type="ECO:0000313" key="7">
    <source>
        <dbReference type="Proteomes" id="UP001154420"/>
    </source>
</evidence>
<dbReference type="InterPro" id="IPR006059">
    <property type="entry name" value="SBP"/>
</dbReference>
<dbReference type="PANTHER" id="PTHR30061">
    <property type="entry name" value="MALTOSE-BINDING PERIPLASMIC PROTEIN"/>
    <property type="match status" value="1"/>
</dbReference>
<evidence type="ECO:0000256" key="3">
    <source>
        <dbReference type="ARBA" id="ARBA00022729"/>
    </source>
</evidence>
<accession>A0A9X5GRN3</accession>
<dbReference type="GO" id="GO:0015768">
    <property type="term" value="P:maltose transport"/>
    <property type="evidence" value="ECO:0007669"/>
    <property type="project" value="TreeGrafter"/>
</dbReference>
<dbReference type="EMBL" id="QZDT01000007">
    <property type="protein sequence ID" value="NBJ92351.1"/>
    <property type="molecule type" value="Genomic_DNA"/>
</dbReference>
<sequence length="452" mass="48662">MKKGKKVLAVLLTTATCLAALAGCGNSAPVQTENDSESQETTNVTDQVMSNTDTSAPDPSDGEEKEVTIDFWHHYSAQSAENDTLMNVLIPQFEEENPGIKVNAVSHEWGDLHEKILISAQSDTLPDVGRLDSAWIPEFEKMGILVALDEEMPDYSDTAAGLLDSAMSTASIGGHSYGLALNTNSKILFYNVQALNDAGIDVPKTMDEFAAAVKALSGTNENGQQVWGYNEPALAGWNLCPFIWSMGGAITNEDETKASGYINSPETIEAIQTLADLYAEETITGWNSGDIPMTDGFGTGRYMMLLEGPWKIAEMEGAYPEFEYATAPIPAGKSGSISVLGGEDISMFNSANKDAAWKFMKFMTSPFAQEEMAKCGQIPVNKEALESDTVKEADFAPFVDAITTAKSRPTTACWSEMDSELSVAVTAVMNGEKTAKEAMDELAVKFDGMLAE</sequence>
<dbReference type="Pfam" id="PF01547">
    <property type="entry name" value="SBP_bac_1"/>
    <property type="match status" value="1"/>
</dbReference>
<dbReference type="RefSeq" id="WP_160559447.1">
    <property type="nucleotide sequence ID" value="NZ_QZDT01000007.1"/>
</dbReference>
<dbReference type="Proteomes" id="UP001154420">
    <property type="component" value="Unassembled WGS sequence"/>
</dbReference>
<dbReference type="PANTHER" id="PTHR30061:SF50">
    <property type="entry name" value="MALTOSE_MALTODEXTRIN-BINDING PERIPLASMIC PROTEIN"/>
    <property type="match status" value="1"/>
</dbReference>
<dbReference type="PROSITE" id="PS51257">
    <property type="entry name" value="PROKAR_LIPOPROTEIN"/>
    <property type="match status" value="1"/>
</dbReference>
<comment type="similarity">
    <text evidence="1">Belongs to the bacterial solute-binding protein 1 family.</text>
</comment>
<feature type="chain" id="PRO_5040994170" evidence="5">
    <location>
        <begin position="23"/>
        <end position="452"/>
    </location>
</feature>
<reference evidence="6" key="1">
    <citation type="submission" date="2018-09" db="EMBL/GenBank/DDBJ databases">
        <title>Murine metabolic-syndrome-specific gut microbial biobank.</title>
        <authorList>
            <person name="Liu C."/>
        </authorList>
    </citation>
    <scope>NUCLEOTIDE SEQUENCE</scope>
    <source>
        <strain evidence="6">D42-62</strain>
    </source>
</reference>
<dbReference type="SUPFAM" id="SSF53850">
    <property type="entry name" value="Periplasmic binding protein-like II"/>
    <property type="match status" value="1"/>
</dbReference>
<keyword evidence="7" id="KW-1185">Reference proteome</keyword>
<gene>
    <name evidence="6" type="ORF">D5281_07005</name>
</gene>
<comment type="caution">
    <text evidence="6">The sequence shown here is derived from an EMBL/GenBank/DDBJ whole genome shotgun (WGS) entry which is preliminary data.</text>
</comment>
<keyword evidence="2" id="KW-0813">Transport</keyword>
<dbReference type="GO" id="GO:0055052">
    <property type="term" value="C:ATP-binding cassette (ABC) transporter complex, substrate-binding subunit-containing"/>
    <property type="evidence" value="ECO:0007669"/>
    <property type="project" value="TreeGrafter"/>
</dbReference>
<proteinExistence type="inferred from homology"/>
<name>A0A9X5GRN3_9FIRM</name>
<dbReference type="OrthoDB" id="41208at2"/>
<dbReference type="Gene3D" id="3.40.190.10">
    <property type="entry name" value="Periplasmic binding protein-like II"/>
    <property type="match status" value="2"/>
</dbReference>
<dbReference type="AlphaFoldDB" id="A0A9X5GRN3"/>
<evidence type="ECO:0000256" key="1">
    <source>
        <dbReference type="ARBA" id="ARBA00008520"/>
    </source>
</evidence>
<evidence type="ECO:0000313" key="6">
    <source>
        <dbReference type="EMBL" id="NBJ92351.1"/>
    </source>
</evidence>
<evidence type="ECO:0000256" key="5">
    <source>
        <dbReference type="SAM" id="SignalP"/>
    </source>
</evidence>
<feature type="compositionally biased region" description="Polar residues" evidence="4">
    <location>
        <begin position="28"/>
        <end position="57"/>
    </location>
</feature>
<dbReference type="GO" id="GO:1901982">
    <property type="term" value="F:maltose binding"/>
    <property type="evidence" value="ECO:0007669"/>
    <property type="project" value="TreeGrafter"/>
</dbReference>
<evidence type="ECO:0000256" key="2">
    <source>
        <dbReference type="ARBA" id="ARBA00022448"/>
    </source>
</evidence>
<organism evidence="6 7">
    <name type="scientific">Parablautia muri</name>
    <dbReference type="NCBI Taxonomy" id="2320879"/>
    <lineage>
        <taxon>Bacteria</taxon>
        <taxon>Bacillati</taxon>
        <taxon>Bacillota</taxon>
        <taxon>Clostridia</taxon>
        <taxon>Lachnospirales</taxon>
        <taxon>Lachnospiraceae</taxon>
        <taxon>Parablautia</taxon>
    </lineage>
</organism>
<keyword evidence="3 5" id="KW-0732">Signal</keyword>
<evidence type="ECO:0000256" key="4">
    <source>
        <dbReference type="SAM" id="MobiDB-lite"/>
    </source>
</evidence>
<dbReference type="GO" id="GO:0042956">
    <property type="term" value="P:maltodextrin transmembrane transport"/>
    <property type="evidence" value="ECO:0007669"/>
    <property type="project" value="TreeGrafter"/>
</dbReference>
<feature type="region of interest" description="Disordered" evidence="4">
    <location>
        <begin position="28"/>
        <end position="64"/>
    </location>
</feature>
<protein>
    <submittedName>
        <fullName evidence="6">Extracellular solute-binding protein</fullName>
    </submittedName>
</protein>
<feature type="signal peptide" evidence="5">
    <location>
        <begin position="1"/>
        <end position="22"/>
    </location>
</feature>